<comment type="cofactor">
    <cofactor evidence="2">
        <name>Cu cation</name>
        <dbReference type="ChEBI" id="CHEBI:23378"/>
    </cofactor>
    <text evidence="2">Binds 1 copper ion per subunit.</text>
</comment>
<dbReference type="Gene3D" id="2.60.40.200">
    <property type="entry name" value="Superoxide dismutase, copper/zinc binding domain"/>
    <property type="match status" value="1"/>
</dbReference>
<organism evidence="5 6">
    <name type="scientific">Methyloligella solikamskensis</name>
    <dbReference type="NCBI Taxonomy" id="1177756"/>
    <lineage>
        <taxon>Bacteria</taxon>
        <taxon>Pseudomonadati</taxon>
        <taxon>Pseudomonadota</taxon>
        <taxon>Alphaproteobacteria</taxon>
        <taxon>Hyphomicrobiales</taxon>
        <taxon>Hyphomicrobiaceae</taxon>
        <taxon>Methyloligella</taxon>
    </lineage>
</organism>
<evidence type="ECO:0000256" key="2">
    <source>
        <dbReference type="RuleBase" id="RU000393"/>
    </source>
</evidence>
<name>A0ABW3J669_9HYPH</name>
<dbReference type="InterPro" id="IPR018152">
    <property type="entry name" value="SOD_Cu/Zn_BS"/>
</dbReference>
<keyword evidence="2" id="KW-0560">Oxidoreductase</keyword>
<keyword evidence="2" id="KW-0186">Copper</keyword>
<feature type="signal peptide" evidence="3">
    <location>
        <begin position="1"/>
        <end position="28"/>
    </location>
</feature>
<evidence type="ECO:0000259" key="4">
    <source>
        <dbReference type="Pfam" id="PF00080"/>
    </source>
</evidence>
<comment type="function">
    <text evidence="2">Destroys radicals which are normally produced within the cells and which are toxic to biological systems.</text>
</comment>
<sequence>MPGYSIKRAATLLAFGTALVAAPAAASAASATLKDTDGKEIGTVELKDMAADGTLLSVEITDLSAGTHAFHIHETGKCEPPFKSAGGHFNPDDDTHGYMTEDGPHAGDMPNITVPDSGKLTFEVYNSEVSVTEDEGLLEDTEGYLFDDDGSAIVIHDGADDYKSQPSGDAGNRIACGVIEK</sequence>
<accession>A0ABW3J669</accession>
<reference evidence="6" key="1">
    <citation type="journal article" date="2019" name="Int. J. Syst. Evol. Microbiol.">
        <title>The Global Catalogue of Microorganisms (GCM) 10K type strain sequencing project: providing services to taxonomists for standard genome sequencing and annotation.</title>
        <authorList>
            <consortium name="The Broad Institute Genomics Platform"/>
            <consortium name="The Broad Institute Genome Sequencing Center for Infectious Disease"/>
            <person name="Wu L."/>
            <person name="Ma J."/>
        </authorList>
    </citation>
    <scope>NUCLEOTIDE SEQUENCE [LARGE SCALE GENOMIC DNA]</scope>
    <source>
        <strain evidence="6">CCUG 61697</strain>
    </source>
</reference>
<comment type="similarity">
    <text evidence="1 2">Belongs to the Cu-Zn superoxide dismutase family.</text>
</comment>
<keyword evidence="6" id="KW-1185">Reference proteome</keyword>
<evidence type="ECO:0000256" key="1">
    <source>
        <dbReference type="ARBA" id="ARBA00010457"/>
    </source>
</evidence>
<keyword evidence="3" id="KW-0732">Signal</keyword>
<dbReference type="EMBL" id="JBHTJO010000001">
    <property type="protein sequence ID" value="MFD0985920.1"/>
    <property type="molecule type" value="Genomic_DNA"/>
</dbReference>
<evidence type="ECO:0000313" key="6">
    <source>
        <dbReference type="Proteomes" id="UP001597102"/>
    </source>
</evidence>
<dbReference type="SUPFAM" id="SSF49329">
    <property type="entry name" value="Cu,Zn superoxide dismutase-like"/>
    <property type="match status" value="1"/>
</dbReference>
<comment type="caution">
    <text evidence="5">The sequence shown here is derived from an EMBL/GenBank/DDBJ whole genome shotgun (WGS) entry which is preliminary data.</text>
</comment>
<dbReference type="PANTHER" id="PTHR10003">
    <property type="entry name" value="SUPEROXIDE DISMUTASE CU-ZN -RELATED"/>
    <property type="match status" value="1"/>
</dbReference>
<dbReference type="RefSeq" id="WP_379085100.1">
    <property type="nucleotide sequence ID" value="NZ_JBHTJO010000001.1"/>
</dbReference>
<dbReference type="EC" id="1.15.1.1" evidence="2"/>
<keyword evidence="2" id="KW-0862">Zinc</keyword>
<dbReference type="PRINTS" id="PR00068">
    <property type="entry name" value="CUZNDISMTASE"/>
</dbReference>
<dbReference type="InterPro" id="IPR024134">
    <property type="entry name" value="SOD_Cu/Zn_/chaperone"/>
</dbReference>
<dbReference type="Proteomes" id="UP001597102">
    <property type="component" value="Unassembled WGS sequence"/>
</dbReference>
<evidence type="ECO:0000313" key="5">
    <source>
        <dbReference type="EMBL" id="MFD0985920.1"/>
    </source>
</evidence>
<comment type="catalytic activity">
    <reaction evidence="2">
        <text>2 superoxide + 2 H(+) = H2O2 + O2</text>
        <dbReference type="Rhea" id="RHEA:20696"/>
        <dbReference type="ChEBI" id="CHEBI:15378"/>
        <dbReference type="ChEBI" id="CHEBI:15379"/>
        <dbReference type="ChEBI" id="CHEBI:16240"/>
        <dbReference type="ChEBI" id="CHEBI:18421"/>
        <dbReference type="EC" id="1.15.1.1"/>
    </reaction>
</comment>
<proteinExistence type="inferred from homology"/>
<comment type="cofactor">
    <cofactor evidence="2">
        <name>Zn(2+)</name>
        <dbReference type="ChEBI" id="CHEBI:29105"/>
    </cofactor>
    <text evidence="2">Binds 1 zinc ion per subunit.</text>
</comment>
<evidence type="ECO:0000256" key="3">
    <source>
        <dbReference type="SAM" id="SignalP"/>
    </source>
</evidence>
<feature type="chain" id="PRO_5046754252" description="Superoxide dismutase [Cu-Zn]" evidence="3">
    <location>
        <begin position="29"/>
        <end position="181"/>
    </location>
</feature>
<dbReference type="InterPro" id="IPR036423">
    <property type="entry name" value="SOD-like_Cu/Zn_dom_sf"/>
</dbReference>
<feature type="domain" description="Superoxide dismutase copper/zinc binding" evidence="4">
    <location>
        <begin position="42"/>
        <end position="179"/>
    </location>
</feature>
<keyword evidence="2" id="KW-0479">Metal-binding</keyword>
<protein>
    <recommendedName>
        <fullName evidence="2">Superoxide dismutase [Cu-Zn]</fullName>
        <ecNumber evidence="2">1.15.1.1</ecNumber>
    </recommendedName>
</protein>
<gene>
    <name evidence="5" type="ORF">ACFQ2F_02280</name>
</gene>
<dbReference type="InterPro" id="IPR001424">
    <property type="entry name" value="SOD_Cu_Zn_dom"/>
</dbReference>
<dbReference type="PROSITE" id="PS00332">
    <property type="entry name" value="SOD_CU_ZN_2"/>
    <property type="match status" value="1"/>
</dbReference>
<dbReference type="CDD" id="cd00305">
    <property type="entry name" value="Cu-Zn_Superoxide_Dismutase"/>
    <property type="match status" value="1"/>
</dbReference>
<dbReference type="Pfam" id="PF00080">
    <property type="entry name" value="Sod_Cu"/>
    <property type="match status" value="1"/>
</dbReference>